<dbReference type="OrthoDB" id="6769313at2759"/>
<name>T1EWQ0_HELRO</name>
<evidence type="ECO:0000313" key="3">
    <source>
        <dbReference type="Proteomes" id="UP000015101"/>
    </source>
</evidence>
<dbReference type="EMBL" id="AMQM01002044">
    <property type="status" value="NOT_ANNOTATED_CDS"/>
    <property type="molecule type" value="Genomic_DNA"/>
</dbReference>
<reference evidence="1 3" key="2">
    <citation type="journal article" date="2013" name="Nature">
        <title>Insights into bilaterian evolution from three spiralian genomes.</title>
        <authorList>
            <person name="Simakov O."/>
            <person name="Marletaz F."/>
            <person name="Cho S.J."/>
            <person name="Edsinger-Gonzales E."/>
            <person name="Havlak P."/>
            <person name="Hellsten U."/>
            <person name="Kuo D.H."/>
            <person name="Larsson T."/>
            <person name="Lv J."/>
            <person name="Arendt D."/>
            <person name="Savage R."/>
            <person name="Osoegawa K."/>
            <person name="de Jong P."/>
            <person name="Grimwood J."/>
            <person name="Chapman J.A."/>
            <person name="Shapiro H."/>
            <person name="Aerts A."/>
            <person name="Otillar R.P."/>
            <person name="Terry A.Y."/>
            <person name="Boore J.L."/>
            <person name="Grigoriev I.V."/>
            <person name="Lindberg D.R."/>
            <person name="Seaver E.C."/>
            <person name="Weisblat D.A."/>
            <person name="Putnam N.H."/>
            <person name="Rokhsar D.S."/>
        </authorList>
    </citation>
    <scope>NUCLEOTIDE SEQUENCE</scope>
</reference>
<dbReference type="HOGENOM" id="CLU_1751715_0_0_1"/>
<accession>T1EWQ0</accession>
<dbReference type="Proteomes" id="UP000015101">
    <property type="component" value="Unassembled WGS sequence"/>
</dbReference>
<evidence type="ECO:0000313" key="2">
    <source>
        <dbReference type="EnsemblMetazoa" id="HelroP165398"/>
    </source>
</evidence>
<dbReference type="EnsemblMetazoa" id="HelroT165398">
    <property type="protein sequence ID" value="HelroP165398"/>
    <property type="gene ID" value="HelroG165398"/>
</dbReference>
<organism evidence="2 3">
    <name type="scientific">Helobdella robusta</name>
    <name type="common">Californian leech</name>
    <dbReference type="NCBI Taxonomy" id="6412"/>
    <lineage>
        <taxon>Eukaryota</taxon>
        <taxon>Metazoa</taxon>
        <taxon>Spiralia</taxon>
        <taxon>Lophotrochozoa</taxon>
        <taxon>Annelida</taxon>
        <taxon>Clitellata</taxon>
        <taxon>Hirudinea</taxon>
        <taxon>Rhynchobdellida</taxon>
        <taxon>Glossiphoniidae</taxon>
        <taxon>Helobdella</taxon>
    </lineage>
</organism>
<gene>
    <name evidence="2" type="primary">20201000</name>
    <name evidence="1" type="ORF">HELRODRAFT_165398</name>
</gene>
<dbReference type="InParanoid" id="T1EWQ0"/>
<proteinExistence type="predicted"/>
<reference evidence="2" key="3">
    <citation type="submission" date="2015-06" db="UniProtKB">
        <authorList>
            <consortium name="EnsemblMetazoa"/>
        </authorList>
    </citation>
    <scope>IDENTIFICATION</scope>
</reference>
<dbReference type="EMBL" id="KB097700">
    <property type="protein sequence ID" value="ESN91368.1"/>
    <property type="molecule type" value="Genomic_DNA"/>
</dbReference>
<dbReference type="AlphaFoldDB" id="T1EWQ0"/>
<dbReference type="CTD" id="20201000"/>
<reference evidence="3" key="1">
    <citation type="submission" date="2012-12" db="EMBL/GenBank/DDBJ databases">
        <authorList>
            <person name="Hellsten U."/>
            <person name="Grimwood J."/>
            <person name="Chapman J.A."/>
            <person name="Shapiro H."/>
            <person name="Aerts A."/>
            <person name="Otillar R.P."/>
            <person name="Terry A.Y."/>
            <person name="Boore J.L."/>
            <person name="Simakov O."/>
            <person name="Marletaz F."/>
            <person name="Cho S.-J."/>
            <person name="Edsinger-Gonzales E."/>
            <person name="Havlak P."/>
            <person name="Kuo D.-H."/>
            <person name="Larsson T."/>
            <person name="Lv J."/>
            <person name="Arendt D."/>
            <person name="Savage R."/>
            <person name="Osoegawa K."/>
            <person name="de Jong P."/>
            <person name="Lindberg D.R."/>
            <person name="Seaver E.C."/>
            <person name="Weisblat D.A."/>
            <person name="Putnam N.H."/>
            <person name="Grigoriev I.V."/>
            <person name="Rokhsar D.S."/>
        </authorList>
    </citation>
    <scope>NUCLEOTIDE SEQUENCE</scope>
</reference>
<keyword evidence="3" id="KW-1185">Reference proteome</keyword>
<protein>
    <submittedName>
        <fullName evidence="1 2">Uncharacterized protein</fullName>
    </submittedName>
</protein>
<dbReference type="KEGG" id="hro:HELRODRAFT_165398"/>
<sequence length="149" mass="17184">MKRINLIAKLSEKNQVSLSLKQANLFTLEVIVLLNKKVYKFRSDLDDAFKTCKSQEIVIMISDLTAKVGLEKYMTRDTFTESAREVSREEGKTTKKMCLEAKEKWLNDKCKIIEKIKNSNTNALYKNIKEITEKRACTVSQCKKLNPAK</sequence>
<evidence type="ECO:0000313" key="1">
    <source>
        <dbReference type="EMBL" id="ESN91368.1"/>
    </source>
</evidence>
<dbReference type="GeneID" id="20201000"/>
<dbReference type="RefSeq" id="XP_009030234.1">
    <property type="nucleotide sequence ID" value="XM_009031986.1"/>
</dbReference>